<evidence type="ECO:0000256" key="10">
    <source>
        <dbReference type="SAM" id="MobiDB-lite"/>
    </source>
</evidence>
<dbReference type="Pfam" id="PF08478">
    <property type="entry name" value="POTRA_1"/>
    <property type="match status" value="1"/>
</dbReference>
<dbReference type="InterPro" id="IPR026579">
    <property type="entry name" value="FtsQ"/>
</dbReference>
<evidence type="ECO:0000256" key="1">
    <source>
        <dbReference type="ARBA" id="ARBA00004370"/>
    </source>
</evidence>
<evidence type="ECO:0000259" key="11">
    <source>
        <dbReference type="PROSITE" id="PS51779"/>
    </source>
</evidence>
<dbReference type="GO" id="GO:0005886">
    <property type="term" value="C:plasma membrane"/>
    <property type="evidence" value="ECO:0007669"/>
    <property type="project" value="UniProtKB-SubCell"/>
</dbReference>
<dbReference type="Gene3D" id="3.10.20.310">
    <property type="entry name" value="membrane protein fhac"/>
    <property type="match status" value="1"/>
</dbReference>
<keyword evidence="3 9" id="KW-0997">Cell inner membrane</keyword>
<dbReference type="GO" id="GO:0043093">
    <property type="term" value="P:FtsZ-dependent cytokinesis"/>
    <property type="evidence" value="ECO:0007669"/>
    <property type="project" value="UniProtKB-UniRule"/>
</dbReference>
<dbReference type="HAMAP" id="MF_00911">
    <property type="entry name" value="FtsQ_subfam"/>
    <property type="match status" value="1"/>
</dbReference>
<evidence type="ECO:0000256" key="6">
    <source>
        <dbReference type="ARBA" id="ARBA00022989"/>
    </source>
</evidence>
<evidence type="ECO:0000256" key="3">
    <source>
        <dbReference type="ARBA" id="ARBA00022519"/>
    </source>
</evidence>
<dbReference type="PANTHER" id="PTHR35851:SF1">
    <property type="entry name" value="CELL DIVISION PROTEIN FTSQ"/>
    <property type="match status" value="1"/>
</dbReference>
<feature type="compositionally biased region" description="Basic residues" evidence="10">
    <location>
        <begin position="1"/>
        <end position="17"/>
    </location>
</feature>
<evidence type="ECO:0000313" key="12">
    <source>
        <dbReference type="EMBL" id="QCI78913.1"/>
    </source>
</evidence>
<dbReference type="GO" id="GO:0032153">
    <property type="term" value="C:cell division site"/>
    <property type="evidence" value="ECO:0007669"/>
    <property type="project" value="UniProtKB-UniRule"/>
</dbReference>
<sequence length="299" mass="32143">MSRARGQTRRGAVRRAKRQPDVRLPALSRPKKRAWFVGALAAGGIALGAAVILGDVPGMAWRGISQSVARVGLVAEQVEIVGATHTRRIDVHQAVLPAGSNSMLDIDLEAARKRVAALPWVADVSIQRALPNRLIVTLQERAPFAIWRTGNSAVLVDAKGTVLTATDLIPFAGLPILVGAGAATEAARLWPVLATQPQLHARVTGAAWIGRRRWDIRFDSGEILALPEGYDNAQGALARFARMESGTGLLDRGFARFDMRIGDRLVVRRASDKPDLEAKTPSSTPQSGLTPKFIKEVAI</sequence>
<evidence type="ECO:0000313" key="13">
    <source>
        <dbReference type="Proteomes" id="UP000298714"/>
    </source>
</evidence>
<evidence type="ECO:0000256" key="2">
    <source>
        <dbReference type="ARBA" id="ARBA00022475"/>
    </source>
</evidence>
<dbReference type="EMBL" id="CP039704">
    <property type="protein sequence ID" value="QCI78913.1"/>
    <property type="molecule type" value="Genomic_DNA"/>
</dbReference>
<protein>
    <recommendedName>
        <fullName evidence="9">Cell division protein FtsQ</fullName>
    </recommendedName>
</protein>
<feature type="transmembrane region" description="Helical" evidence="9">
    <location>
        <begin position="34"/>
        <end position="54"/>
    </location>
</feature>
<keyword evidence="5 9" id="KW-0812">Transmembrane</keyword>
<evidence type="ECO:0000256" key="7">
    <source>
        <dbReference type="ARBA" id="ARBA00023136"/>
    </source>
</evidence>
<gene>
    <name evidence="9" type="primary">ftsQ</name>
    <name evidence="12" type="ORF">E6W36_02765</name>
</gene>
<comment type="subcellular location">
    <subcellularLocation>
        <location evidence="9">Cell inner membrane</location>
        <topology evidence="9">Single-pass type II membrane protein</topology>
    </subcellularLocation>
    <subcellularLocation>
        <location evidence="1">Membrane</location>
    </subcellularLocation>
    <text evidence="9">Localizes to the division septum.</text>
</comment>
<accession>A0A4D7C869</accession>
<comment type="function">
    <text evidence="9">Essential cell division protein.</text>
</comment>
<keyword evidence="6 9" id="KW-1133">Transmembrane helix</keyword>
<evidence type="ECO:0000256" key="8">
    <source>
        <dbReference type="ARBA" id="ARBA00023306"/>
    </source>
</evidence>
<evidence type="ECO:0000256" key="4">
    <source>
        <dbReference type="ARBA" id="ARBA00022618"/>
    </source>
</evidence>
<dbReference type="Pfam" id="PF03799">
    <property type="entry name" value="FtsQ_DivIB_C"/>
    <property type="match status" value="1"/>
</dbReference>
<dbReference type="GO" id="GO:0090529">
    <property type="term" value="P:cell septum assembly"/>
    <property type="evidence" value="ECO:0007669"/>
    <property type="project" value="InterPro"/>
</dbReference>
<dbReference type="InterPro" id="IPR005548">
    <property type="entry name" value="Cell_div_FtsQ/DivIB_C"/>
</dbReference>
<dbReference type="Proteomes" id="UP000298714">
    <property type="component" value="Chromosome"/>
</dbReference>
<dbReference type="AlphaFoldDB" id="A0A4D7C869"/>
<keyword evidence="4 9" id="KW-0132">Cell division</keyword>
<keyword evidence="7 9" id="KW-0472">Membrane</keyword>
<name>A0A4D7C869_9SPHN</name>
<dbReference type="RefSeq" id="WP_222873689.1">
    <property type="nucleotide sequence ID" value="NZ_CP039704.1"/>
</dbReference>
<proteinExistence type="inferred from homology"/>
<evidence type="ECO:0000256" key="9">
    <source>
        <dbReference type="HAMAP-Rule" id="MF_00911"/>
    </source>
</evidence>
<evidence type="ECO:0000256" key="5">
    <source>
        <dbReference type="ARBA" id="ARBA00022692"/>
    </source>
</evidence>
<dbReference type="InterPro" id="IPR034746">
    <property type="entry name" value="POTRA"/>
</dbReference>
<dbReference type="PROSITE" id="PS51779">
    <property type="entry name" value="POTRA"/>
    <property type="match status" value="1"/>
</dbReference>
<comment type="similarity">
    <text evidence="9">Belongs to the FtsQ/DivIB family. FtsQ subfamily.</text>
</comment>
<organism evidence="12 13">
    <name type="scientific">Hankyongella ginsenosidimutans</name>
    <dbReference type="NCBI Taxonomy" id="1763828"/>
    <lineage>
        <taxon>Bacteria</taxon>
        <taxon>Pseudomonadati</taxon>
        <taxon>Pseudomonadota</taxon>
        <taxon>Alphaproteobacteria</taxon>
        <taxon>Sphingomonadales</taxon>
        <taxon>Sphingomonadaceae</taxon>
        <taxon>Hankyongella</taxon>
    </lineage>
</organism>
<keyword evidence="13" id="KW-1185">Reference proteome</keyword>
<dbReference type="InterPro" id="IPR013685">
    <property type="entry name" value="POTRA_FtsQ_type"/>
</dbReference>
<feature type="domain" description="POTRA" evidence="11">
    <location>
        <begin position="73"/>
        <end position="141"/>
    </location>
</feature>
<reference evidence="13" key="1">
    <citation type="submission" date="2019-04" db="EMBL/GenBank/DDBJ databases">
        <title>Complete genome sequence of Sphingomonas sp. W1-2-3.</title>
        <authorList>
            <person name="Im W.T."/>
        </authorList>
    </citation>
    <scope>NUCLEOTIDE SEQUENCE [LARGE SCALE GENOMIC DNA]</scope>
    <source>
        <strain evidence="13">W1-2-3</strain>
    </source>
</reference>
<dbReference type="KEGG" id="hgn:E6W36_02765"/>
<dbReference type="PANTHER" id="PTHR35851">
    <property type="entry name" value="CELL DIVISION PROTEIN FTSQ"/>
    <property type="match status" value="1"/>
</dbReference>
<keyword evidence="8 9" id="KW-0131">Cell cycle</keyword>
<keyword evidence="2 9" id="KW-1003">Cell membrane</keyword>
<feature type="region of interest" description="Disordered" evidence="10">
    <location>
        <begin position="1"/>
        <end position="24"/>
    </location>
</feature>